<keyword evidence="3" id="KW-0862">Zinc</keyword>
<dbReference type="Proteomes" id="UP000253426">
    <property type="component" value="Unassembled WGS sequence"/>
</dbReference>
<dbReference type="GO" id="GO:0046872">
    <property type="term" value="F:metal ion binding"/>
    <property type="evidence" value="ECO:0007669"/>
    <property type="project" value="UniProtKB-KW"/>
</dbReference>
<keyword evidence="3" id="KW-0460">Magnesium</keyword>
<dbReference type="SMART" id="SM00098">
    <property type="entry name" value="alkPPc"/>
    <property type="match status" value="1"/>
</dbReference>
<comment type="cofactor">
    <cofactor evidence="3">
        <name>Zn(2+)</name>
        <dbReference type="ChEBI" id="CHEBI:29105"/>
    </cofactor>
    <text evidence="3">Binds 2 Zn(2+) ions.</text>
</comment>
<evidence type="ECO:0000256" key="4">
    <source>
        <dbReference type="RuleBase" id="RU003946"/>
    </source>
</evidence>
<feature type="binding site" evidence="3">
    <location>
        <position position="497"/>
    </location>
    <ligand>
        <name>Zn(2+)</name>
        <dbReference type="ChEBI" id="CHEBI:29105"/>
        <label>2</label>
    </ligand>
</feature>
<organism evidence="6 7">
    <name type="scientific">Roseimicrobium gellanilyticum</name>
    <dbReference type="NCBI Taxonomy" id="748857"/>
    <lineage>
        <taxon>Bacteria</taxon>
        <taxon>Pseudomonadati</taxon>
        <taxon>Verrucomicrobiota</taxon>
        <taxon>Verrucomicrobiia</taxon>
        <taxon>Verrucomicrobiales</taxon>
        <taxon>Verrucomicrobiaceae</taxon>
        <taxon>Roseimicrobium</taxon>
    </lineage>
</organism>
<dbReference type="PRINTS" id="PR00113">
    <property type="entry name" value="ALKPHPHTASE"/>
</dbReference>
<feature type="signal peptide" evidence="5">
    <location>
        <begin position="1"/>
        <end position="27"/>
    </location>
</feature>
<dbReference type="AlphaFoldDB" id="A0A366H8S7"/>
<evidence type="ECO:0000313" key="7">
    <source>
        <dbReference type="Proteomes" id="UP000253426"/>
    </source>
</evidence>
<dbReference type="RefSeq" id="WP_113960975.1">
    <property type="nucleotide sequence ID" value="NZ_QNRR01000011.1"/>
</dbReference>
<feature type="chain" id="PRO_5016793470" evidence="5">
    <location>
        <begin position="28"/>
        <end position="662"/>
    </location>
</feature>
<feature type="binding site" evidence="3">
    <location>
        <position position="455"/>
    </location>
    <ligand>
        <name>Zn(2+)</name>
        <dbReference type="ChEBI" id="CHEBI:29105"/>
        <label>2</label>
    </ligand>
</feature>
<comment type="similarity">
    <text evidence="4">Belongs to the alkaline phosphatase family.</text>
</comment>
<sequence length="662" mass="69465">MKSHKGSSILSAVTTLTVALAAGASFAAPTVTRLTPPSALFTYNDATPPIVARFLPGQRFDLQATIVPDAGQTITSAIFKVDGKPIGGAVSLLATNGTPANTVAATRRAYENFKPGIHTFTVEATQSNATKVTATGNFQVVELEHQGRKIDAKNVIILIGDGFGIAHRTASRIMSKGVLQGKAVGQLNTDTFPNTGLVITHSLNSIVTDSSPGAACYSSGNKANNNQQGVFPDDTTANFDNPRVELIGEYLARTEGKALGIVTTSDVFDATPGAFGTHTQNRGAGTGICDQFLDEAVAKGGLKVLMGGGRKWFLPNTTPGSARNASTDYAHAAELADGWDVASGAVDPGRDLIADFQAEGFAYVPNATSLNAIPNNTKKLLGLFALSNMNVALDKINGPTKRNVVPAGSSSGQPVVVDYGFPDQPMLDEMAAKALQVLKQNKQGFVLMIEGASIDKQAHNMDSERWMLDAIEFDRAIGVAKAFAQQNRDTLIVVTADHECAGINIIGASTVPDATLSTLTNATSPTLQGAVGPYEAAGFPQYVTAPDGYPATTDIDNRMIIGYAGNSDRYENWRTNPLPLRDSQQPFNGSAPLNTYPSGPLNRDTAGNFLITGQVSGSSAVHTASDVPVYSFGNGSALFAGTMDNTDVFFKVMQAIFGGCKN</sequence>
<evidence type="ECO:0000256" key="1">
    <source>
        <dbReference type="ARBA" id="ARBA00022553"/>
    </source>
</evidence>
<gene>
    <name evidence="6" type="ORF">DES53_11131</name>
</gene>
<keyword evidence="1" id="KW-0597">Phosphoprotein</keyword>
<evidence type="ECO:0000256" key="5">
    <source>
        <dbReference type="SAM" id="SignalP"/>
    </source>
</evidence>
<feature type="binding site" evidence="3">
    <location>
        <position position="498"/>
    </location>
    <ligand>
        <name>Zn(2+)</name>
        <dbReference type="ChEBI" id="CHEBI:29105"/>
        <label>2</label>
    </ligand>
</feature>
<feature type="binding site" evidence="3">
    <location>
        <position position="161"/>
    </location>
    <ligand>
        <name>Mg(2+)</name>
        <dbReference type="ChEBI" id="CHEBI:18420"/>
    </ligand>
</feature>
<accession>A0A366H8S7</accession>
<feature type="binding site" evidence="3">
    <location>
        <position position="271"/>
    </location>
    <ligand>
        <name>Mg(2+)</name>
        <dbReference type="ChEBI" id="CHEBI:18420"/>
    </ligand>
</feature>
<feature type="active site" description="Phosphoserine intermediate" evidence="2">
    <location>
        <position position="210"/>
    </location>
</feature>
<feature type="binding site" evidence="3">
    <location>
        <position position="622"/>
    </location>
    <ligand>
        <name>Zn(2+)</name>
        <dbReference type="ChEBI" id="CHEBI:29105"/>
        <label>2</label>
    </ligand>
</feature>
<dbReference type="CDD" id="cd16012">
    <property type="entry name" value="ALP"/>
    <property type="match status" value="1"/>
</dbReference>
<feature type="binding site" evidence="3">
    <location>
        <position position="459"/>
    </location>
    <ligand>
        <name>Zn(2+)</name>
        <dbReference type="ChEBI" id="CHEBI:29105"/>
        <label>2</label>
    </ligand>
</feature>
<feature type="binding site" evidence="3">
    <location>
        <position position="161"/>
    </location>
    <ligand>
        <name>Zn(2+)</name>
        <dbReference type="ChEBI" id="CHEBI:29105"/>
        <label>2</label>
    </ligand>
</feature>
<comment type="cofactor">
    <cofactor evidence="3">
        <name>Mg(2+)</name>
        <dbReference type="ChEBI" id="CHEBI:18420"/>
    </cofactor>
    <text evidence="3">Binds 1 Mg(2+) ion.</text>
</comment>
<keyword evidence="7" id="KW-1185">Reference proteome</keyword>
<evidence type="ECO:0000256" key="2">
    <source>
        <dbReference type="PIRSR" id="PIRSR601952-1"/>
    </source>
</evidence>
<dbReference type="InterPro" id="IPR001952">
    <property type="entry name" value="Alkaline_phosphatase"/>
</dbReference>
<keyword evidence="3" id="KW-0479">Metal-binding</keyword>
<dbReference type="SUPFAM" id="SSF53649">
    <property type="entry name" value="Alkaline phosphatase-like"/>
    <property type="match status" value="1"/>
</dbReference>
<name>A0A366H8S7_9BACT</name>
<dbReference type="OrthoDB" id="9794455at2"/>
<dbReference type="PANTHER" id="PTHR11596">
    <property type="entry name" value="ALKALINE PHOSPHATASE"/>
    <property type="match status" value="1"/>
</dbReference>
<dbReference type="Pfam" id="PF00245">
    <property type="entry name" value="Alk_phosphatase"/>
    <property type="match status" value="1"/>
</dbReference>
<comment type="caution">
    <text evidence="6">The sequence shown here is derived from an EMBL/GenBank/DDBJ whole genome shotgun (WGS) entry which is preliminary data.</text>
</comment>
<evidence type="ECO:0000256" key="3">
    <source>
        <dbReference type="PIRSR" id="PIRSR601952-2"/>
    </source>
</evidence>
<dbReference type="Gene3D" id="3.40.720.10">
    <property type="entry name" value="Alkaline Phosphatase, subunit A"/>
    <property type="match status" value="1"/>
</dbReference>
<feature type="binding site" evidence="3">
    <location>
        <position position="450"/>
    </location>
    <ligand>
        <name>Mg(2+)</name>
        <dbReference type="ChEBI" id="CHEBI:18420"/>
    </ligand>
</feature>
<protein>
    <submittedName>
        <fullName evidence="6">Alkaline phosphatase</fullName>
    </submittedName>
</protein>
<dbReference type="PANTHER" id="PTHR11596:SF5">
    <property type="entry name" value="ALKALINE PHOSPHATASE"/>
    <property type="match status" value="1"/>
</dbReference>
<proteinExistence type="inferred from homology"/>
<dbReference type="GO" id="GO:0004035">
    <property type="term" value="F:alkaline phosphatase activity"/>
    <property type="evidence" value="ECO:0007669"/>
    <property type="project" value="TreeGrafter"/>
</dbReference>
<dbReference type="InterPro" id="IPR017850">
    <property type="entry name" value="Alkaline_phosphatase_core_sf"/>
</dbReference>
<keyword evidence="5" id="KW-0732">Signal</keyword>
<reference evidence="6 7" key="1">
    <citation type="submission" date="2018-06" db="EMBL/GenBank/DDBJ databases">
        <title>Genomic Encyclopedia of Type Strains, Phase IV (KMG-IV): sequencing the most valuable type-strain genomes for metagenomic binning, comparative biology and taxonomic classification.</title>
        <authorList>
            <person name="Goeker M."/>
        </authorList>
    </citation>
    <scope>NUCLEOTIDE SEQUENCE [LARGE SCALE GENOMIC DNA]</scope>
    <source>
        <strain evidence="6 7">DSM 25532</strain>
    </source>
</reference>
<evidence type="ECO:0000313" key="6">
    <source>
        <dbReference type="EMBL" id="RBP38513.1"/>
    </source>
</evidence>
<feature type="binding site" evidence="3">
    <location>
        <position position="269"/>
    </location>
    <ligand>
        <name>Mg(2+)</name>
        <dbReference type="ChEBI" id="CHEBI:18420"/>
    </ligand>
</feature>
<dbReference type="EMBL" id="QNRR01000011">
    <property type="protein sequence ID" value="RBP38513.1"/>
    <property type="molecule type" value="Genomic_DNA"/>
</dbReference>